<dbReference type="OrthoDB" id="10599776at2759"/>
<protein>
    <submittedName>
        <fullName evidence="1">Uncharacterized protein</fullName>
    </submittedName>
</protein>
<accession>A0A8H3LTI2</accession>
<evidence type="ECO:0000313" key="2">
    <source>
        <dbReference type="Proteomes" id="UP000615446"/>
    </source>
</evidence>
<reference evidence="1" key="1">
    <citation type="submission" date="2019-10" db="EMBL/GenBank/DDBJ databases">
        <title>Conservation and host-specific expression of non-tandemly repeated heterogenous ribosome RNA gene in arbuscular mycorrhizal fungi.</title>
        <authorList>
            <person name="Maeda T."/>
            <person name="Kobayashi Y."/>
            <person name="Nakagawa T."/>
            <person name="Ezawa T."/>
            <person name="Yamaguchi K."/>
            <person name="Bino T."/>
            <person name="Nishimoto Y."/>
            <person name="Shigenobu S."/>
            <person name="Kawaguchi M."/>
        </authorList>
    </citation>
    <scope>NUCLEOTIDE SEQUENCE</scope>
    <source>
        <strain evidence="1">HR1</strain>
    </source>
</reference>
<dbReference type="InterPro" id="IPR032675">
    <property type="entry name" value="LRR_dom_sf"/>
</dbReference>
<dbReference type="AlphaFoldDB" id="A0A8H3LTI2"/>
<sequence>MTFQIPIDFNRLWCEISVRILWRNIVYKDIQSFENDKLFVVVVSSILNTLFTCLPNESKELLYQNEIFISTPISKQPLFNYATFCKAFSIYEINRMVDNVFRPNFFFEKIILLPLSFSYYFSFPYFPGVRDLSELHCCSCLPSNFFHQLSQLCQNLQSISISFCDSDASNGLKELISLQNNLKTLKLSAEYSSCDIIPTLEKTFQYYNKTTSL</sequence>
<dbReference type="EMBL" id="BLAL01000208">
    <property type="protein sequence ID" value="GES91930.1"/>
    <property type="molecule type" value="Genomic_DNA"/>
</dbReference>
<evidence type="ECO:0000313" key="1">
    <source>
        <dbReference type="EMBL" id="GES91930.1"/>
    </source>
</evidence>
<gene>
    <name evidence="1" type="ORF">RCL2_001872800</name>
</gene>
<dbReference type="Gene3D" id="3.80.10.10">
    <property type="entry name" value="Ribonuclease Inhibitor"/>
    <property type="match status" value="1"/>
</dbReference>
<dbReference type="Proteomes" id="UP000615446">
    <property type="component" value="Unassembled WGS sequence"/>
</dbReference>
<proteinExistence type="predicted"/>
<comment type="caution">
    <text evidence="1">The sequence shown here is derived from an EMBL/GenBank/DDBJ whole genome shotgun (WGS) entry which is preliminary data.</text>
</comment>
<name>A0A8H3LTI2_9GLOM</name>
<dbReference type="SUPFAM" id="SSF52047">
    <property type="entry name" value="RNI-like"/>
    <property type="match status" value="1"/>
</dbReference>
<organism evidence="1 2">
    <name type="scientific">Rhizophagus clarus</name>
    <dbReference type="NCBI Taxonomy" id="94130"/>
    <lineage>
        <taxon>Eukaryota</taxon>
        <taxon>Fungi</taxon>
        <taxon>Fungi incertae sedis</taxon>
        <taxon>Mucoromycota</taxon>
        <taxon>Glomeromycotina</taxon>
        <taxon>Glomeromycetes</taxon>
        <taxon>Glomerales</taxon>
        <taxon>Glomeraceae</taxon>
        <taxon>Rhizophagus</taxon>
    </lineage>
</organism>